<dbReference type="PIRSF" id="PIRSF005751">
    <property type="entry name" value="Acet_citr_lig"/>
    <property type="match status" value="1"/>
</dbReference>
<feature type="domain" description="Citrate lyase ligase C-terminal" evidence="4">
    <location>
        <begin position="151"/>
        <end position="334"/>
    </location>
</feature>
<dbReference type="PANTHER" id="PTHR40599">
    <property type="entry name" value="[CITRATE [PRO-3S]-LYASE] LIGASE"/>
    <property type="match status" value="1"/>
</dbReference>
<keyword evidence="2 3" id="KW-0067">ATP-binding</keyword>
<evidence type="ECO:0000259" key="4">
    <source>
        <dbReference type="SMART" id="SM00764"/>
    </source>
</evidence>
<evidence type="ECO:0000313" key="6">
    <source>
        <dbReference type="Proteomes" id="UP001056093"/>
    </source>
</evidence>
<dbReference type="PANTHER" id="PTHR40599:SF1">
    <property type="entry name" value="[CITRATE [PRO-3S]-LYASE] LIGASE"/>
    <property type="match status" value="1"/>
</dbReference>
<dbReference type="GO" id="GO:0008771">
    <property type="term" value="F:[citrate (pro-3S)-lyase] ligase activity"/>
    <property type="evidence" value="ECO:0007669"/>
    <property type="project" value="UniProtKB-EC"/>
</dbReference>
<dbReference type="Proteomes" id="UP001056093">
    <property type="component" value="Chromosome"/>
</dbReference>
<dbReference type="InterPro" id="IPR004821">
    <property type="entry name" value="Cyt_trans-like"/>
</dbReference>
<sequence>MVENIQQIYLTNPATKKAWQQFLTSQGLDNFFNQELAGLDQTFAIYDGQEQMVGTGSIAGQTLKYLAVSTAGASKGARFNRLVSMLETTLAQEGIFHLFVFTKVEYEQSFVHVGFTTLAKTNTGLILEKGLPNVASFRAALPKKPASAMRVAAVVLNANPFTKGHRYLIEKAAQQNDFVYVFVVEEDQSLFTTEERLGLVQEGTSDLTNIVVATGGPYMVSSLSFPAYFLKDDSQRVFYQTRLDAALFKEQIAKPLAITSRYVGTEPLSQTTGQYNQALEEVLPPEVQLVLVPRMLEPAGSQQVISARTVRKAIAAGRVQEVVDMLPASSVSFIENHLTDLQARIKKGQKIDGN</sequence>
<protein>
    <recommendedName>
        <fullName evidence="3">[Citrate [pro-3S]-lyase] ligase</fullName>
        <ecNumber evidence="3">6.2.1.22</ecNumber>
    </recommendedName>
</protein>
<name>A0ABY5C3G0_9LACO</name>
<gene>
    <name evidence="5" type="primary">citC</name>
    <name evidence="5" type="ORF">M3M36_01520</name>
</gene>
<comment type="catalytic activity">
    <reaction evidence="3">
        <text>holo-[citrate lyase ACP] + acetate + ATP = acetyl-[citrate lyase ACP] + AMP + diphosphate</text>
        <dbReference type="Rhea" id="RHEA:23788"/>
        <dbReference type="Rhea" id="RHEA-COMP:10158"/>
        <dbReference type="Rhea" id="RHEA-COMP:13710"/>
        <dbReference type="ChEBI" id="CHEBI:30089"/>
        <dbReference type="ChEBI" id="CHEBI:30616"/>
        <dbReference type="ChEBI" id="CHEBI:33019"/>
        <dbReference type="ChEBI" id="CHEBI:82683"/>
        <dbReference type="ChEBI" id="CHEBI:137976"/>
        <dbReference type="ChEBI" id="CHEBI:456215"/>
        <dbReference type="EC" id="6.2.1.22"/>
    </reaction>
</comment>
<dbReference type="Pfam" id="PF08218">
    <property type="entry name" value="Citrate_ly_lig"/>
    <property type="match status" value="1"/>
</dbReference>
<comment type="function">
    <text evidence="3">Acetylation of prosthetic group (2-(5''-phosphoribosyl)-3'-dephosphocoenzyme-A) of the gamma subunit of citrate lyase.</text>
</comment>
<evidence type="ECO:0000256" key="2">
    <source>
        <dbReference type="ARBA" id="ARBA00022840"/>
    </source>
</evidence>
<evidence type="ECO:0000256" key="1">
    <source>
        <dbReference type="ARBA" id="ARBA00022741"/>
    </source>
</evidence>
<dbReference type="NCBIfam" id="TIGR00124">
    <property type="entry name" value="cit_ly_ligase"/>
    <property type="match status" value="1"/>
</dbReference>
<proteinExistence type="predicted"/>
<keyword evidence="1 3" id="KW-0547">Nucleotide-binding</keyword>
<dbReference type="InterPro" id="IPR014729">
    <property type="entry name" value="Rossmann-like_a/b/a_fold"/>
</dbReference>
<accession>A0ABY5C3G0</accession>
<dbReference type="InterPro" id="IPR013166">
    <property type="entry name" value="Citrate_lyase_ligase_C"/>
</dbReference>
<dbReference type="EMBL" id="CP097122">
    <property type="protein sequence ID" value="USS92655.1"/>
    <property type="molecule type" value="Genomic_DNA"/>
</dbReference>
<dbReference type="NCBIfam" id="TIGR00125">
    <property type="entry name" value="cyt_tran_rel"/>
    <property type="match status" value="1"/>
</dbReference>
<keyword evidence="3 5" id="KW-0436">Ligase</keyword>
<keyword evidence="6" id="KW-1185">Reference proteome</keyword>
<dbReference type="SMART" id="SM00764">
    <property type="entry name" value="Citrate_ly_lig"/>
    <property type="match status" value="1"/>
</dbReference>
<dbReference type="Gene3D" id="3.40.50.620">
    <property type="entry name" value="HUPs"/>
    <property type="match status" value="1"/>
</dbReference>
<reference evidence="5" key="1">
    <citation type="submission" date="2022-05" db="EMBL/GenBank/DDBJ databases">
        <authorList>
            <person name="Oliphant S.A."/>
            <person name="Watson-Haigh N.S."/>
            <person name="Sumby K.M."/>
            <person name="Gardner J.M."/>
            <person name="Jiranek V."/>
        </authorList>
    </citation>
    <scope>NUCLEOTIDE SEQUENCE</scope>
    <source>
        <strain evidence="5">KI3_B9</strain>
    </source>
</reference>
<evidence type="ECO:0000313" key="5">
    <source>
        <dbReference type="EMBL" id="USS92655.1"/>
    </source>
</evidence>
<organism evidence="5 6">
    <name type="scientific">Fructobacillus americanaquae</name>
    <dbReference type="NCBI Taxonomy" id="2940302"/>
    <lineage>
        <taxon>Bacteria</taxon>
        <taxon>Bacillati</taxon>
        <taxon>Bacillota</taxon>
        <taxon>Bacilli</taxon>
        <taxon>Lactobacillales</taxon>
        <taxon>Lactobacillaceae</taxon>
        <taxon>Fructobacillus</taxon>
    </lineage>
</organism>
<dbReference type="SUPFAM" id="SSF52374">
    <property type="entry name" value="Nucleotidylyl transferase"/>
    <property type="match status" value="1"/>
</dbReference>
<dbReference type="EC" id="6.2.1.22" evidence="3"/>
<dbReference type="InterPro" id="IPR005216">
    <property type="entry name" value="Citrate_lyase_ligase"/>
</dbReference>
<evidence type="ECO:0000256" key="3">
    <source>
        <dbReference type="PIRNR" id="PIRNR005751"/>
    </source>
</evidence>